<reference evidence="2" key="1">
    <citation type="submission" date="2016-12" db="EMBL/GenBank/DDBJ databases">
        <title>The genomes of Aspergillus section Nigri reveals drivers in fungal speciation.</title>
        <authorList>
            <consortium name="DOE Joint Genome Institute"/>
            <person name="Vesth T.C."/>
            <person name="Nybo J."/>
            <person name="Theobald S."/>
            <person name="Brandl J."/>
            <person name="Frisvad J.C."/>
            <person name="Nielsen K.F."/>
            <person name="Lyhne E.K."/>
            <person name="Kogle M.E."/>
            <person name="Kuo A."/>
            <person name="Riley R."/>
            <person name="Clum A."/>
            <person name="Nolan M."/>
            <person name="Lipzen A."/>
            <person name="Salamov A."/>
            <person name="Henrissat B."/>
            <person name="Wiebenga A."/>
            <person name="De Vries R.P."/>
            <person name="Grigoriev I.V."/>
            <person name="Mortensen U.H."/>
            <person name="Andersen M.R."/>
            <person name="Baker S.E."/>
        </authorList>
    </citation>
    <scope>NUCLEOTIDE SEQUENCE [LARGE SCALE GENOMIC DNA]</scope>
    <source>
        <strain evidence="2">CBS 115656</strain>
    </source>
</reference>
<feature type="compositionally biased region" description="Basic and acidic residues" evidence="1">
    <location>
        <begin position="109"/>
        <end position="118"/>
    </location>
</feature>
<protein>
    <submittedName>
        <fullName evidence="2">Uncharacterized protein</fullName>
    </submittedName>
</protein>
<evidence type="ECO:0000313" key="2">
    <source>
        <dbReference type="EMBL" id="PYH31041.1"/>
    </source>
</evidence>
<feature type="region of interest" description="Disordered" evidence="1">
    <location>
        <begin position="24"/>
        <end position="119"/>
    </location>
</feature>
<accession>A0A318Y9P1</accession>
<evidence type="ECO:0000313" key="3">
    <source>
        <dbReference type="Proteomes" id="UP000247647"/>
    </source>
</evidence>
<feature type="compositionally biased region" description="Basic and acidic residues" evidence="1">
    <location>
        <begin position="69"/>
        <end position="78"/>
    </location>
</feature>
<dbReference type="AlphaFoldDB" id="A0A318Y9P1"/>
<feature type="compositionally biased region" description="Basic and acidic residues" evidence="1">
    <location>
        <begin position="31"/>
        <end position="45"/>
    </location>
</feature>
<sequence length="162" mass="17619">GGALGQNPRAEGFLGWNELGLVSGPRTIDSLGEKPGEQVELRVKDSSGFYPAMEPRTAGAQIWGRNKKREKETSRDKAGLAGGVGAGEPLGSKSGEILAGETHTHTHTKRELSDHSMTSDEQLTWRTMCRKINKSVMITSGLTKEIPWSFTICPETLVEGRR</sequence>
<proteinExistence type="predicted"/>
<organism evidence="2 3">
    <name type="scientific">Aspergillus neoniger (strain CBS 115656)</name>
    <dbReference type="NCBI Taxonomy" id="1448310"/>
    <lineage>
        <taxon>Eukaryota</taxon>
        <taxon>Fungi</taxon>
        <taxon>Dikarya</taxon>
        <taxon>Ascomycota</taxon>
        <taxon>Pezizomycotina</taxon>
        <taxon>Eurotiomycetes</taxon>
        <taxon>Eurotiomycetidae</taxon>
        <taxon>Eurotiales</taxon>
        <taxon>Aspergillaceae</taxon>
        <taxon>Aspergillus</taxon>
        <taxon>Aspergillus subgen. Circumdati</taxon>
    </lineage>
</organism>
<dbReference type="Proteomes" id="UP000247647">
    <property type="component" value="Unassembled WGS sequence"/>
</dbReference>
<dbReference type="EMBL" id="KZ821475">
    <property type="protein sequence ID" value="PYH31041.1"/>
    <property type="molecule type" value="Genomic_DNA"/>
</dbReference>
<keyword evidence="3" id="KW-1185">Reference proteome</keyword>
<feature type="non-terminal residue" evidence="2">
    <location>
        <position position="1"/>
    </location>
</feature>
<name>A0A318Y9P1_ASPNB</name>
<gene>
    <name evidence="2" type="ORF">BO87DRAFT_315885</name>
</gene>
<dbReference type="GeneID" id="37122172"/>
<evidence type="ECO:0000256" key="1">
    <source>
        <dbReference type="SAM" id="MobiDB-lite"/>
    </source>
</evidence>
<dbReference type="RefSeq" id="XP_025476519.1">
    <property type="nucleotide sequence ID" value="XM_025619716.1"/>
</dbReference>